<keyword evidence="5" id="KW-0408">Iron</keyword>
<keyword evidence="4" id="KW-0560">Oxidoreductase</keyword>
<dbReference type="Gene3D" id="2.60.120.650">
    <property type="entry name" value="Cupin"/>
    <property type="match status" value="1"/>
</dbReference>
<protein>
    <submittedName>
        <fullName evidence="7">Cupin domain-containing protein</fullName>
    </submittedName>
</protein>
<sequence>MKKLQLLGNLTPATFLRNYWHKQPLLIRQAIPNFKPLLKFDKLAALASQNYVESRLITMNDGQWDLQHGPLTTLPPRTQREWTMLVQGVNLYDERADELLRQFRFIADARLDDLMISYATDGGGVGPHFDSYDVFLLQAHGKRRWRISAQQDLTLVEGLPLKILANFEPEQEFVLEPGDMLYLPPHYAHDGVAEGECMTYSIGFRAPAFQELGENFLQFMADSIDLPGRYADPDLQPAKNPAEIPRDMLTTVLEELNKVRWDEEDVTVFLGEHLSEPKHNVFFTGPARPLTVGRFNETAAKRGLKLSPKTLMLYRGKHVFINGESFAVSRLDKVVLDVLADQRRLDGALLAQASDDVLEALYTWYQDGWIELS</sequence>
<evidence type="ECO:0000256" key="5">
    <source>
        <dbReference type="ARBA" id="ARBA00023004"/>
    </source>
</evidence>
<comment type="caution">
    <text evidence="7">The sequence shown here is derived from an EMBL/GenBank/DDBJ whole genome shotgun (WGS) entry which is preliminary data.</text>
</comment>
<dbReference type="Pfam" id="PF20514">
    <property type="entry name" value="WHD_ROXA"/>
    <property type="match status" value="1"/>
</dbReference>
<organism evidence="7 8">
    <name type="scientific">Massilia horti</name>
    <dbReference type="NCBI Taxonomy" id="2562153"/>
    <lineage>
        <taxon>Bacteria</taxon>
        <taxon>Pseudomonadati</taxon>
        <taxon>Pseudomonadota</taxon>
        <taxon>Betaproteobacteria</taxon>
        <taxon>Burkholderiales</taxon>
        <taxon>Oxalobacteraceae</taxon>
        <taxon>Telluria group</taxon>
        <taxon>Massilia</taxon>
    </lineage>
</organism>
<keyword evidence="8" id="KW-1185">Reference proteome</keyword>
<proteinExistence type="predicted"/>
<feature type="domain" description="JmjC" evidence="6">
    <location>
        <begin position="95"/>
        <end position="221"/>
    </location>
</feature>
<evidence type="ECO:0000256" key="3">
    <source>
        <dbReference type="ARBA" id="ARBA00022964"/>
    </source>
</evidence>
<dbReference type="Gene3D" id="3.40.366.30">
    <property type="entry name" value="50S ribosomal protein L16 arginine hydroxylase, Chain A, Domain 2"/>
    <property type="match status" value="1"/>
</dbReference>
<dbReference type="PANTHER" id="PTHR13096:SF8">
    <property type="entry name" value="RIBOSOMAL OXYGENASE 1"/>
    <property type="match status" value="1"/>
</dbReference>
<gene>
    <name evidence="7" type="ORF">E4O92_00060</name>
</gene>
<dbReference type="SUPFAM" id="SSF51197">
    <property type="entry name" value="Clavaminate synthase-like"/>
    <property type="match status" value="1"/>
</dbReference>
<accession>A0A4Y9T8L8</accession>
<evidence type="ECO:0000256" key="4">
    <source>
        <dbReference type="ARBA" id="ARBA00023002"/>
    </source>
</evidence>
<dbReference type="Pfam" id="PF08007">
    <property type="entry name" value="JmjC_2"/>
    <property type="match status" value="1"/>
</dbReference>
<evidence type="ECO:0000313" key="7">
    <source>
        <dbReference type="EMBL" id="TFW36133.1"/>
    </source>
</evidence>
<dbReference type="PANTHER" id="PTHR13096">
    <property type="entry name" value="MINA53 MYC INDUCED NUCLEAR ANTIGEN"/>
    <property type="match status" value="1"/>
</dbReference>
<dbReference type="InterPro" id="IPR039994">
    <property type="entry name" value="NO66-like"/>
</dbReference>
<keyword evidence="2" id="KW-0479">Metal-binding</keyword>
<dbReference type="RefSeq" id="WP_135187697.1">
    <property type="nucleotide sequence ID" value="NZ_SPUM01000002.1"/>
</dbReference>
<dbReference type="GO" id="GO:0046872">
    <property type="term" value="F:metal ion binding"/>
    <property type="evidence" value="ECO:0007669"/>
    <property type="project" value="UniProtKB-KW"/>
</dbReference>
<dbReference type="EMBL" id="SPUM01000002">
    <property type="protein sequence ID" value="TFW36133.1"/>
    <property type="molecule type" value="Genomic_DNA"/>
</dbReference>
<dbReference type="InterPro" id="IPR046799">
    <property type="entry name" value="ROXA-like_wH"/>
</dbReference>
<dbReference type="OrthoDB" id="9764016at2"/>
<name>A0A4Y9T8L8_9BURK</name>
<evidence type="ECO:0000256" key="1">
    <source>
        <dbReference type="ARBA" id="ARBA00001954"/>
    </source>
</evidence>
<dbReference type="Proteomes" id="UP000297258">
    <property type="component" value="Unassembled WGS sequence"/>
</dbReference>
<evidence type="ECO:0000313" key="8">
    <source>
        <dbReference type="Proteomes" id="UP000297258"/>
    </source>
</evidence>
<dbReference type="GO" id="GO:0016706">
    <property type="term" value="F:2-oxoglutarate-dependent dioxygenase activity"/>
    <property type="evidence" value="ECO:0007669"/>
    <property type="project" value="TreeGrafter"/>
</dbReference>
<dbReference type="SMART" id="SM00558">
    <property type="entry name" value="JmjC"/>
    <property type="match status" value="1"/>
</dbReference>
<evidence type="ECO:0000256" key="2">
    <source>
        <dbReference type="ARBA" id="ARBA00022723"/>
    </source>
</evidence>
<keyword evidence="3" id="KW-0223">Dioxygenase</keyword>
<evidence type="ECO:0000259" key="6">
    <source>
        <dbReference type="PROSITE" id="PS51184"/>
    </source>
</evidence>
<dbReference type="AlphaFoldDB" id="A0A4Y9T8L8"/>
<reference evidence="7 8" key="1">
    <citation type="submission" date="2019-03" db="EMBL/GenBank/DDBJ databases">
        <title>Draft genome of Massilia hortus sp. nov., a novel bacterial species of the Oxalobacteraceae family.</title>
        <authorList>
            <person name="Peta V."/>
            <person name="Raths R."/>
            <person name="Bucking H."/>
        </authorList>
    </citation>
    <scope>NUCLEOTIDE SEQUENCE [LARGE SCALE GENOMIC DNA]</scope>
    <source>
        <strain evidence="7 8">ONC3</strain>
    </source>
</reference>
<comment type="cofactor">
    <cofactor evidence="1">
        <name>Fe(2+)</name>
        <dbReference type="ChEBI" id="CHEBI:29033"/>
    </cofactor>
</comment>
<dbReference type="PROSITE" id="PS51184">
    <property type="entry name" value="JMJC"/>
    <property type="match status" value="1"/>
</dbReference>
<dbReference type="InterPro" id="IPR003347">
    <property type="entry name" value="JmjC_dom"/>
</dbReference>